<dbReference type="Gene3D" id="1.10.1040.10">
    <property type="entry name" value="N-(1-d-carboxylethyl)-l-norvaline Dehydrogenase, domain 2"/>
    <property type="match status" value="1"/>
</dbReference>
<keyword evidence="3" id="KW-0732">Signal</keyword>
<feature type="domain" description="NADPH-dependent reductive aminase-like C-terminal" evidence="5">
    <location>
        <begin position="166"/>
        <end position="290"/>
    </location>
</feature>
<feature type="domain" description="6-phosphogluconate dehydrogenase NADP-binding" evidence="4">
    <location>
        <begin position="8"/>
        <end position="162"/>
    </location>
</feature>
<gene>
    <name evidence="6" type="ORF">TPA0598_05_03190</name>
</gene>
<evidence type="ECO:0000256" key="2">
    <source>
        <dbReference type="ARBA" id="ARBA00023002"/>
    </source>
</evidence>
<dbReference type="PANTHER" id="PTHR43580">
    <property type="entry name" value="OXIDOREDUCTASE GLYR1-RELATED"/>
    <property type="match status" value="1"/>
</dbReference>
<dbReference type="RefSeq" id="WP_078885858.1">
    <property type="nucleotide sequence ID" value="NZ_BBNO01000005.1"/>
</dbReference>
<dbReference type="InterPro" id="IPR006115">
    <property type="entry name" value="6PGDH_NADP-bd"/>
</dbReference>
<dbReference type="EMBL" id="BBNO01000005">
    <property type="protein sequence ID" value="GAO09597.1"/>
    <property type="molecule type" value="Genomic_DNA"/>
</dbReference>
<protein>
    <submittedName>
        <fullName evidence="6">Uncharacterized protein</fullName>
    </submittedName>
</protein>
<comment type="caution">
    <text evidence="6">The sequence shown here is derived from an EMBL/GenBank/DDBJ whole genome shotgun (WGS) entry which is preliminary data.</text>
</comment>
<dbReference type="InterPro" id="IPR013328">
    <property type="entry name" value="6PGD_dom2"/>
</dbReference>
<dbReference type="PANTHER" id="PTHR43580:SF2">
    <property type="entry name" value="CYTOKINE-LIKE NUCLEAR FACTOR N-PAC"/>
    <property type="match status" value="1"/>
</dbReference>
<organism evidence="6 7">
    <name type="scientific">Streptomyces lydicamycinicus</name>
    <dbReference type="NCBI Taxonomy" id="1546107"/>
    <lineage>
        <taxon>Bacteria</taxon>
        <taxon>Bacillati</taxon>
        <taxon>Actinomycetota</taxon>
        <taxon>Actinomycetes</taxon>
        <taxon>Kitasatosporales</taxon>
        <taxon>Streptomycetaceae</taxon>
        <taxon>Streptomyces</taxon>
    </lineage>
</organism>
<dbReference type="SUPFAM" id="SSF51735">
    <property type="entry name" value="NAD(P)-binding Rossmann-fold domains"/>
    <property type="match status" value="1"/>
</dbReference>
<keyword evidence="7" id="KW-1185">Reference proteome</keyword>
<name>A0A0P4R8F2_9ACTN</name>
<dbReference type="GO" id="GO:0016491">
    <property type="term" value="F:oxidoreductase activity"/>
    <property type="evidence" value="ECO:0007669"/>
    <property type="project" value="UniProtKB-KW"/>
</dbReference>
<evidence type="ECO:0000256" key="3">
    <source>
        <dbReference type="SAM" id="SignalP"/>
    </source>
</evidence>
<dbReference type="InterPro" id="IPR048666">
    <property type="entry name" value="RedAm-like_C"/>
</dbReference>
<reference evidence="7" key="1">
    <citation type="submission" date="2014-09" db="EMBL/GenBank/DDBJ databases">
        <title>Whole genome shotgun sequence of Streptomyces sp. NBRC 110027.</title>
        <authorList>
            <person name="Komaki H."/>
            <person name="Ichikawa N."/>
            <person name="Katano-Makiyama Y."/>
            <person name="Hosoyama A."/>
            <person name="Hashimoto M."/>
            <person name="Uohara A."/>
            <person name="Kitahashi Y."/>
            <person name="Ohji S."/>
            <person name="Kimura A."/>
            <person name="Yamazoe A."/>
            <person name="Igarashi Y."/>
            <person name="Fujita N."/>
        </authorList>
    </citation>
    <scope>NUCLEOTIDE SEQUENCE [LARGE SCALE GENOMIC DNA]</scope>
    <source>
        <strain evidence="7">NBRC 110027</strain>
    </source>
</reference>
<dbReference type="Pfam" id="PF03446">
    <property type="entry name" value="NAD_binding_2"/>
    <property type="match status" value="1"/>
</dbReference>
<evidence type="ECO:0000256" key="1">
    <source>
        <dbReference type="ARBA" id="ARBA00009080"/>
    </source>
</evidence>
<feature type="signal peptide" evidence="3">
    <location>
        <begin position="1"/>
        <end position="21"/>
    </location>
</feature>
<dbReference type="Gene3D" id="3.40.50.720">
    <property type="entry name" value="NAD(P)-binding Rossmann-like Domain"/>
    <property type="match status" value="1"/>
</dbReference>
<evidence type="ECO:0000259" key="5">
    <source>
        <dbReference type="Pfam" id="PF21761"/>
    </source>
</evidence>
<evidence type="ECO:0000313" key="7">
    <source>
        <dbReference type="Proteomes" id="UP000048965"/>
    </source>
</evidence>
<comment type="similarity">
    <text evidence="1">Belongs to the HIBADH-related family.</text>
</comment>
<dbReference type="GO" id="GO:0050661">
    <property type="term" value="F:NADP binding"/>
    <property type="evidence" value="ECO:0007669"/>
    <property type="project" value="InterPro"/>
</dbReference>
<dbReference type="AlphaFoldDB" id="A0A0P4R8F2"/>
<dbReference type="PIRSF" id="PIRSF000103">
    <property type="entry name" value="HIBADH"/>
    <property type="match status" value="1"/>
</dbReference>
<dbReference type="InterPro" id="IPR036291">
    <property type="entry name" value="NAD(P)-bd_dom_sf"/>
</dbReference>
<feature type="chain" id="PRO_5006068500" evidence="3">
    <location>
        <begin position="22"/>
        <end position="293"/>
    </location>
</feature>
<keyword evidence="2" id="KW-0560">Oxidoreductase</keyword>
<accession>A0A0P4R8F2</accession>
<dbReference type="OrthoDB" id="9135493at2"/>
<evidence type="ECO:0000259" key="4">
    <source>
        <dbReference type="Pfam" id="PF03446"/>
    </source>
</evidence>
<reference evidence="6 7" key="2">
    <citation type="journal article" date="2015" name="Stand. Genomic Sci.">
        <title>Draft genome sequence of marine-derived Streptomyces sp. TP-A0598, a producer of anti-MRSA antibiotic lydicamycins.</title>
        <authorList>
            <person name="Komaki H."/>
            <person name="Ichikawa N."/>
            <person name="Hosoyama A."/>
            <person name="Fujita N."/>
            <person name="Igarashi Y."/>
        </authorList>
    </citation>
    <scope>NUCLEOTIDE SEQUENCE [LARGE SCALE GENOMIC DNA]</scope>
    <source>
        <strain evidence="6 7">NBRC 110027</strain>
    </source>
</reference>
<proteinExistence type="inferred from homology"/>
<dbReference type="InterPro" id="IPR051265">
    <property type="entry name" value="HIBADH-related_NP60_sf"/>
</dbReference>
<evidence type="ECO:0000313" key="6">
    <source>
        <dbReference type="EMBL" id="GAO09597.1"/>
    </source>
</evidence>
<dbReference type="Proteomes" id="UP000048965">
    <property type="component" value="Unassembled WGS sequence"/>
</dbReference>
<dbReference type="InterPro" id="IPR015815">
    <property type="entry name" value="HIBADH-related"/>
</dbReference>
<sequence>MSTVKKSVAVLGLGSMGAALADALMVAGHEVSVWNRTPGRAEGLVARGARRAGSVAEAVTAGEIVLVCILDYGDIGPLLEQQGGGRAALQGRVVVNVTNGSPEEARAMAERVTALGAAYLDGGIMAVPEIIGSPDAFVLYSGSREAFEAHRSVLDAFARSVYLGEDPGLAPLHDLALLSGMYGMFGGFLHAAALVRSAGGSVAEFTTTLLQPWLGAMAGSLPAMAAQVDSGDYSVTGSPLAMQVAHDSIGEVSRAQGVSPELFAPLFALMERRVADGHGSEGLAGLVELVHPR</sequence>
<dbReference type="Pfam" id="PF21761">
    <property type="entry name" value="RedAm-like_C"/>
    <property type="match status" value="1"/>
</dbReference>